<sequence length="103" mass="11904">MAVKTAAAISLSSDIGKSDLEKDTDKTWEIYPKIAQFCEKFRKKYREITCRNVQMELYGMSFDLHNDKAHEKFEEIAECEKVVKDAAGWATEIIIEKSDEDYS</sequence>
<dbReference type="EMBL" id="LHXO01000038">
    <property type="protein sequence ID" value="KXA94809.1"/>
    <property type="molecule type" value="Genomic_DNA"/>
</dbReference>
<dbReference type="Proteomes" id="UP000070284">
    <property type="component" value="Unassembled WGS sequence"/>
</dbReference>
<dbReference type="InterPro" id="IPR010181">
    <property type="entry name" value="CGCAxxGCC_motif"/>
</dbReference>
<comment type="caution">
    <text evidence="1">The sequence shown here is derived from an EMBL/GenBank/DDBJ whole genome shotgun (WGS) entry which is preliminary data.</text>
</comment>
<evidence type="ECO:0000313" key="2">
    <source>
        <dbReference type="Proteomes" id="UP000070284"/>
    </source>
</evidence>
<accession>A0A133UKY0</accession>
<dbReference type="Pfam" id="PF09719">
    <property type="entry name" value="C_GCAxxG_C_C"/>
    <property type="match status" value="1"/>
</dbReference>
<dbReference type="AlphaFoldDB" id="A0A133UKY0"/>
<name>A0A133UKY0_9EURY</name>
<evidence type="ECO:0000313" key="1">
    <source>
        <dbReference type="EMBL" id="KXA94809.1"/>
    </source>
</evidence>
<reference evidence="1 2" key="1">
    <citation type="journal article" date="2016" name="Sci. Rep.">
        <title>Metabolic traits of an uncultured archaeal lineage -MSBL1- from brine pools of the Red Sea.</title>
        <authorList>
            <person name="Mwirichia R."/>
            <person name="Alam I."/>
            <person name="Rashid M."/>
            <person name="Vinu M."/>
            <person name="Ba-Alawi W."/>
            <person name="Anthony Kamau A."/>
            <person name="Kamanda Ngugi D."/>
            <person name="Goker M."/>
            <person name="Klenk H.P."/>
            <person name="Bajic V."/>
            <person name="Stingl U."/>
        </authorList>
    </citation>
    <scope>NUCLEOTIDE SEQUENCE [LARGE SCALE GENOMIC DNA]</scope>
    <source>
        <strain evidence="1">SCGC-AAA259E19</strain>
    </source>
</reference>
<organism evidence="1 2">
    <name type="scientific">candidate division MSBL1 archaeon SCGC-AAA259E19</name>
    <dbReference type="NCBI Taxonomy" id="1698264"/>
    <lineage>
        <taxon>Archaea</taxon>
        <taxon>Methanobacteriati</taxon>
        <taxon>Methanobacteriota</taxon>
        <taxon>candidate division MSBL1</taxon>
    </lineage>
</organism>
<gene>
    <name evidence="1" type="ORF">AKJ65_03335</name>
</gene>
<protein>
    <submittedName>
        <fullName evidence="1">Uncharacterized protein</fullName>
    </submittedName>
</protein>
<keyword evidence="2" id="KW-1185">Reference proteome</keyword>
<proteinExistence type="predicted"/>